<name>A0A8H4A4L4_GIGMA</name>
<feature type="compositionally biased region" description="Basic and acidic residues" evidence="1">
    <location>
        <begin position="249"/>
        <end position="267"/>
    </location>
</feature>
<keyword evidence="3" id="KW-1185">Reference proteome</keyword>
<sequence>MSEFEETSAKGSDDVGKLDEKKLKEYHYNTAWSMDTNIYKNDKQQYEFFKSNYSNNRDLNEHEREYLLKLVQSKFDKLNVQNRDTQERKERQCEDCKNLTRASQYCEFCIRNYLQRNFRKWTGNDKIDEAIQDAQKNVMGPDLVIEFIPFKRLKSLQKRSEGRFADIFDAVWIDGPFNKWNEKENILERIGNYNVILKRLKNSEQSASHNEANDNTDSSIPSISSQNEFSKRKDLSITPQYLSSGPKNWLKDKFSSDPKNLTEDNRKKFSSGPKNWLKDKFSSDPKNLTEDNRKKFSSGPKNWVPNLYSSTNPSEAKNFAKGFEESGCLTTNEGIINLSFLVYVLNIFIKNKPRSITEFNKHLVEQDTIDMDFVKVDNIKSSNESSGTQDTDGFVVLRKGMHKAT</sequence>
<feature type="compositionally biased region" description="Polar residues" evidence="1">
    <location>
        <begin position="237"/>
        <end position="246"/>
    </location>
</feature>
<proteinExistence type="predicted"/>
<accession>A0A8H4A4L4</accession>
<evidence type="ECO:0000256" key="1">
    <source>
        <dbReference type="SAM" id="MobiDB-lite"/>
    </source>
</evidence>
<reference evidence="2 3" key="1">
    <citation type="journal article" date="2019" name="Environ. Microbiol.">
        <title>At the nexus of three kingdoms: the genome of the mycorrhizal fungus Gigaspora margarita provides insights into plant, endobacterial and fungal interactions.</title>
        <authorList>
            <person name="Venice F."/>
            <person name="Ghignone S."/>
            <person name="Salvioli di Fossalunga A."/>
            <person name="Amselem J."/>
            <person name="Novero M."/>
            <person name="Xianan X."/>
            <person name="Sedzielewska Toro K."/>
            <person name="Morin E."/>
            <person name="Lipzen A."/>
            <person name="Grigoriev I.V."/>
            <person name="Henrissat B."/>
            <person name="Martin F.M."/>
            <person name="Bonfante P."/>
        </authorList>
    </citation>
    <scope>NUCLEOTIDE SEQUENCE [LARGE SCALE GENOMIC DNA]</scope>
    <source>
        <strain evidence="2 3">BEG34</strain>
    </source>
</reference>
<evidence type="ECO:0000313" key="2">
    <source>
        <dbReference type="EMBL" id="KAF0417814.1"/>
    </source>
</evidence>
<feature type="compositionally biased region" description="Basic and acidic residues" evidence="1">
    <location>
        <begin position="276"/>
        <end position="294"/>
    </location>
</feature>
<organism evidence="2 3">
    <name type="scientific">Gigaspora margarita</name>
    <dbReference type="NCBI Taxonomy" id="4874"/>
    <lineage>
        <taxon>Eukaryota</taxon>
        <taxon>Fungi</taxon>
        <taxon>Fungi incertae sedis</taxon>
        <taxon>Mucoromycota</taxon>
        <taxon>Glomeromycotina</taxon>
        <taxon>Glomeromycetes</taxon>
        <taxon>Diversisporales</taxon>
        <taxon>Gigasporaceae</taxon>
        <taxon>Gigaspora</taxon>
    </lineage>
</organism>
<evidence type="ECO:0000313" key="3">
    <source>
        <dbReference type="Proteomes" id="UP000439903"/>
    </source>
</evidence>
<dbReference type="GO" id="GO:0016301">
    <property type="term" value="F:kinase activity"/>
    <property type="evidence" value="ECO:0007669"/>
    <property type="project" value="UniProtKB-KW"/>
</dbReference>
<protein>
    <submittedName>
        <fullName evidence="2">Protein kinase</fullName>
    </submittedName>
</protein>
<comment type="caution">
    <text evidence="2">The sequence shown here is derived from an EMBL/GenBank/DDBJ whole genome shotgun (WGS) entry which is preliminary data.</text>
</comment>
<keyword evidence="2" id="KW-0418">Kinase</keyword>
<dbReference type="EMBL" id="WTPW01001732">
    <property type="protein sequence ID" value="KAF0417814.1"/>
    <property type="molecule type" value="Genomic_DNA"/>
</dbReference>
<dbReference type="OrthoDB" id="2411904at2759"/>
<feature type="compositionally biased region" description="Polar residues" evidence="1">
    <location>
        <begin position="205"/>
        <end position="228"/>
    </location>
</feature>
<gene>
    <name evidence="2" type="ORF">F8M41_007310</name>
</gene>
<dbReference type="Proteomes" id="UP000439903">
    <property type="component" value="Unassembled WGS sequence"/>
</dbReference>
<dbReference type="AlphaFoldDB" id="A0A8H4A4L4"/>
<feature type="region of interest" description="Disordered" evidence="1">
    <location>
        <begin position="205"/>
        <end position="297"/>
    </location>
</feature>
<keyword evidence="2" id="KW-0808">Transferase</keyword>